<name>A0A1A9QDM5_9MOLU</name>
<dbReference type="NCBIfam" id="TIGR00575">
    <property type="entry name" value="dnlj"/>
    <property type="match status" value="1"/>
</dbReference>
<feature type="binding site" evidence="10">
    <location>
        <position position="165"/>
    </location>
    <ligand>
        <name>NAD(+)</name>
        <dbReference type="ChEBI" id="CHEBI:57540"/>
    </ligand>
</feature>
<keyword evidence="5 10" id="KW-0862">Zinc</keyword>
<dbReference type="PIRSF" id="PIRSF001604">
    <property type="entry name" value="LigA"/>
    <property type="match status" value="1"/>
</dbReference>
<comment type="catalytic activity">
    <reaction evidence="9 10">
        <text>NAD(+) + (deoxyribonucleotide)n-3'-hydroxyl + 5'-phospho-(deoxyribonucleotide)m = (deoxyribonucleotide)n+m + AMP + beta-nicotinamide D-nucleotide.</text>
        <dbReference type="EC" id="6.5.1.2"/>
    </reaction>
</comment>
<feature type="binding site" evidence="10">
    <location>
        <position position="282"/>
    </location>
    <ligand>
        <name>NAD(+)</name>
        <dbReference type="ChEBI" id="CHEBI:57540"/>
    </ligand>
</feature>
<dbReference type="SUPFAM" id="SSF47781">
    <property type="entry name" value="RuvA domain 2-like"/>
    <property type="match status" value="1"/>
</dbReference>
<dbReference type="InterPro" id="IPR018239">
    <property type="entry name" value="DNA_ligase_AS"/>
</dbReference>
<sequence length="661" mass="75911">MSIKETIKALSKELKQLEKEYYSGNSKTDDEIYDFKLRTLLHLENQYPEYASSDSPTKKIGFFLDPQNIKLQHELPMLSLNNAFNEEELNTFFAQCEKEEVDLEYFLEPKIDGASISLIYENGYLSKAISRGDGEIGEDLTQRIIYISSIPIHLRIKERIVVRGEIYINKSSFERLKYDESTNKTFSNHRNFVSGTLRLKDYESISKKELNIKVYSLLHATERHSIYNQSEVIEYIRSLGFNTHNPKDLLKSSNKEEIFKFIKDFCEIKKTSDIPYDGLVIKVNDLNKLENIGHTSKFPKWAIAYKYPSLIKESKLLQIIPTVGRTGKITYSARIEPVELEGSIVQYATLHNANYIQELDLRIGDYVSVYKSGEIVPKIVGFSRERREANLEKWIPINECPSCGNKLITRENLSTQFCINKECLEKKYAQLIHFTSRSAADIEGLSKSMIIKFHKLGIVKKLSDIYKLHQYREQVLGADLRIKEKLFDKLILAINKSKNSENYRLLFGLGIEFIGEEVAYLLFQSFNNIDTLLSSTKEELMKVDGVGEKCAESLVSWAKDESNMALIEELKGFGLFKATTKVIEENFIKDKRVVVTGKLSIPREEFQALLRNKYGAIIAKDVSAKVNYLVVGEGAGSKLKKAKELNIEVFTEEELMKKLCN</sequence>
<evidence type="ECO:0000256" key="3">
    <source>
        <dbReference type="ARBA" id="ARBA00022723"/>
    </source>
</evidence>
<dbReference type="Pfam" id="PF00533">
    <property type="entry name" value="BRCT"/>
    <property type="match status" value="1"/>
</dbReference>
<protein>
    <recommendedName>
        <fullName evidence="10">DNA ligase</fullName>
        <ecNumber evidence="10">6.5.1.2</ecNumber>
    </recommendedName>
    <alternativeName>
        <fullName evidence="10">Polydeoxyribonucleotide synthase [NAD(+)]</fullName>
    </alternativeName>
</protein>
<dbReference type="Pfam" id="PF03120">
    <property type="entry name" value="OB_DNA_ligase"/>
    <property type="match status" value="1"/>
</dbReference>
<feature type="binding site" evidence="10">
    <location>
        <begin position="79"/>
        <end position="80"/>
    </location>
    <ligand>
        <name>NAD(+)</name>
        <dbReference type="ChEBI" id="CHEBI:57540"/>
    </ligand>
</feature>
<keyword evidence="6 10" id="KW-0460">Magnesium</keyword>
<dbReference type="PROSITE" id="PS50172">
    <property type="entry name" value="BRCT"/>
    <property type="match status" value="1"/>
</dbReference>
<dbReference type="EMBL" id="LWUJ01000011">
    <property type="protein sequence ID" value="OAL10194.1"/>
    <property type="molecule type" value="Genomic_DNA"/>
</dbReference>
<evidence type="ECO:0000256" key="10">
    <source>
        <dbReference type="HAMAP-Rule" id="MF_01588"/>
    </source>
</evidence>
<reference evidence="13" key="1">
    <citation type="submission" date="2016-04" db="EMBL/GenBank/DDBJ databases">
        <authorList>
            <person name="Quiroz-Castaneda R.E."/>
            <person name="Martinez-Ocampo F."/>
        </authorList>
    </citation>
    <scope>NUCLEOTIDE SEQUENCE [LARGE SCALE GENOMIC DNA]</scope>
    <source>
        <strain evidence="13">INIFAP01</strain>
    </source>
</reference>
<dbReference type="EC" id="6.5.1.2" evidence="10"/>
<dbReference type="Pfam" id="PF12826">
    <property type="entry name" value="HHH_2"/>
    <property type="match status" value="1"/>
</dbReference>
<feature type="binding site" evidence="10">
    <location>
        <position position="418"/>
    </location>
    <ligand>
        <name>Zn(2+)</name>
        <dbReference type="ChEBI" id="CHEBI:29105"/>
    </ligand>
</feature>
<dbReference type="SMART" id="SM00532">
    <property type="entry name" value="LIGANc"/>
    <property type="match status" value="1"/>
</dbReference>
<keyword evidence="7 10" id="KW-0520">NAD</keyword>
<dbReference type="InterPro" id="IPR001679">
    <property type="entry name" value="DNA_ligase"/>
</dbReference>
<dbReference type="Proteomes" id="UP000077623">
    <property type="component" value="Unassembled WGS sequence"/>
</dbReference>
<keyword evidence="8 10" id="KW-0234">DNA repair</keyword>
<organism evidence="12 13">
    <name type="scientific">Candidatus Mycoplasma haematobovis</name>
    <dbReference type="NCBI Taxonomy" id="432608"/>
    <lineage>
        <taxon>Bacteria</taxon>
        <taxon>Bacillati</taxon>
        <taxon>Mycoplasmatota</taxon>
        <taxon>Mollicutes</taxon>
        <taxon>Mycoplasmataceae</taxon>
        <taxon>Mycoplasma</taxon>
    </lineage>
</organism>
<evidence type="ECO:0000256" key="5">
    <source>
        <dbReference type="ARBA" id="ARBA00022833"/>
    </source>
</evidence>
<dbReference type="RefSeq" id="WP_187150041.1">
    <property type="nucleotide sequence ID" value="NZ_LWUJ01000011.1"/>
</dbReference>
<feature type="domain" description="BRCT" evidence="11">
    <location>
        <begin position="583"/>
        <end position="661"/>
    </location>
</feature>
<evidence type="ECO:0000256" key="6">
    <source>
        <dbReference type="ARBA" id="ARBA00022842"/>
    </source>
</evidence>
<comment type="caution">
    <text evidence="12">The sequence shown here is derived from an EMBL/GenBank/DDBJ whole genome shotgun (WGS) entry which is preliminary data.</text>
</comment>
<evidence type="ECO:0000256" key="4">
    <source>
        <dbReference type="ARBA" id="ARBA00022763"/>
    </source>
</evidence>
<feature type="binding site" evidence="10">
    <location>
        <position position="306"/>
    </location>
    <ligand>
        <name>NAD(+)</name>
        <dbReference type="ChEBI" id="CHEBI:57540"/>
    </ligand>
</feature>
<evidence type="ECO:0000259" key="11">
    <source>
        <dbReference type="PROSITE" id="PS50172"/>
    </source>
</evidence>
<evidence type="ECO:0000256" key="1">
    <source>
        <dbReference type="ARBA" id="ARBA00022598"/>
    </source>
</evidence>
<feature type="binding site" evidence="10">
    <location>
        <position position="403"/>
    </location>
    <ligand>
        <name>Zn(2+)</name>
        <dbReference type="ChEBI" id="CHEBI:29105"/>
    </ligand>
</feature>
<comment type="function">
    <text evidence="10">DNA ligase that catalyzes the formation of phosphodiester linkages between 5'-phosphoryl and 3'-hydroxyl groups in double-stranded DNA using NAD as a coenzyme and as the energy source for the reaction. It is essential for DNA replication and repair of damaged DNA.</text>
</comment>
<dbReference type="GO" id="GO:0006281">
    <property type="term" value="P:DNA repair"/>
    <property type="evidence" value="ECO:0007669"/>
    <property type="project" value="UniProtKB-KW"/>
</dbReference>
<dbReference type="Pfam" id="PF01653">
    <property type="entry name" value="DNA_ligase_aden"/>
    <property type="match status" value="1"/>
</dbReference>
<dbReference type="InterPro" id="IPR010994">
    <property type="entry name" value="RuvA_2-like"/>
</dbReference>
<dbReference type="SUPFAM" id="SSF56091">
    <property type="entry name" value="DNA ligase/mRNA capping enzyme, catalytic domain"/>
    <property type="match status" value="1"/>
</dbReference>
<evidence type="ECO:0000313" key="13">
    <source>
        <dbReference type="Proteomes" id="UP000077623"/>
    </source>
</evidence>
<feature type="binding site" evidence="10">
    <location>
        <position position="131"/>
    </location>
    <ligand>
        <name>NAD(+)</name>
        <dbReference type="ChEBI" id="CHEBI:57540"/>
    </ligand>
</feature>
<gene>
    <name evidence="10" type="primary">ligA</name>
    <name evidence="12" type="ORF">A6V39_01955</name>
</gene>
<dbReference type="STRING" id="432608.A6V39_01955"/>
<feature type="binding site" evidence="10">
    <location>
        <position position="423"/>
    </location>
    <ligand>
        <name>Zn(2+)</name>
        <dbReference type="ChEBI" id="CHEBI:29105"/>
    </ligand>
</feature>
<dbReference type="AlphaFoldDB" id="A0A1A9QDM5"/>
<dbReference type="GO" id="GO:0046872">
    <property type="term" value="F:metal ion binding"/>
    <property type="evidence" value="ECO:0007669"/>
    <property type="project" value="UniProtKB-KW"/>
</dbReference>
<comment type="cofactor">
    <cofactor evidence="10">
        <name>Mg(2+)</name>
        <dbReference type="ChEBI" id="CHEBI:18420"/>
    </cofactor>
    <cofactor evidence="10">
        <name>Mn(2+)</name>
        <dbReference type="ChEBI" id="CHEBI:29035"/>
    </cofactor>
</comment>
<dbReference type="CDD" id="cd17748">
    <property type="entry name" value="BRCT_DNA_ligase_like"/>
    <property type="match status" value="1"/>
</dbReference>
<evidence type="ECO:0000256" key="9">
    <source>
        <dbReference type="ARBA" id="ARBA00034005"/>
    </source>
</evidence>
<accession>A0A1A9QDM5</accession>
<dbReference type="InterPro" id="IPR001357">
    <property type="entry name" value="BRCT_dom"/>
</dbReference>
<dbReference type="GO" id="GO:0003911">
    <property type="term" value="F:DNA ligase (NAD+) activity"/>
    <property type="evidence" value="ECO:0007669"/>
    <property type="project" value="UniProtKB-UniRule"/>
</dbReference>
<dbReference type="Gene3D" id="1.10.150.20">
    <property type="entry name" value="5' to 3' exonuclease, C-terminal subdomain"/>
    <property type="match status" value="2"/>
</dbReference>
<dbReference type="Gene3D" id="3.30.470.30">
    <property type="entry name" value="DNA ligase/mRNA capping enzyme"/>
    <property type="match status" value="1"/>
</dbReference>
<feature type="binding site" evidence="10">
    <location>
        <position position="400"/>
    </location>
    <ligand>
        <name>Zn(2+)</name>
        <dbReference type="ChEBI" id="CHEBI:29105"/>
    </ligand>
</feature>
<dbReference type="InterPro" id="IPR036420">
    <property type="entry name" value="BRCT_dom_sf"/>
</dbReference>
<evidence type="ECO:0000256" key="7">
    <source>
        <dbReference type="ARBA" id="ARBA00023027"/>
    </source>
</evidence>
<dbReference type="SUPFAM" id="SSF52113">
    <property type="entry name" value="BRCT domain"/>
    <property type="match status" value="1"/>
</dbReference>
<keyword evidence="2 10" id="KW-0235">DNA replication</keyword>
<dbReference type="SUPFAM" id="SSF50249">
    <property type="entry name" value="Nucleic acid-binding proteins"/>
    <property type="match status" value="1"/>
</dbReference>
<proteinExistence type="inferred from homology"/>
<comment type="similarity">
    <text evidence="10">Belongs to the NAD-dependent DNA ligase family. LigA subfamily.</text>
</comment>
<evidence type="ECO:0000313" key="12">
    <source>
        <dbReference type="EMBL" id="OAL10194.1"/>
    </source>
</evidence>
<dbReference type="NCBIfam" id="NF005932">
    <property type="entry name" value="PRK07956.1"/>
    <property type="match status" value="1"/>
</dbReference>
<keyword evidence="4 10" id="KW-0227">DNA damage</keyword>
<keyword evidence="3 10" id="KW-0479">Metal-binding</keyword>
<dbReference type="Gene3D" id="2.40.50.140">
    <property type="entry name" value="Nucleic acid-binding proteins"/>
    <property type="match status" value="1"/>
</dbReference>
<feature type="binding site" evidence="10">
    <location>
        <begin position="30"/>
        <end position="34"/>
    </location>
    <ligand>
        <name>NAD(+)</name>
        <dbReference type="ChEBI" id="CHEBI:57540"/>
    </ligand>
</feature>
<evidence type="ECO:0000256" key="2">
    <source>
        <dbReference type="ARBA" id="ARBA00022705"/>
    </source>
</evidence>
<dbReference type="Gene3D" id="1.10.287.610">
    <property type="entry name" value="Helix hairpin bin"/>
    <property type="match status" value="1"/>
</dbReference>
<keyword evidence="13" id="KW-1185">Reference proteome</keyword>
<dbReference type="PROSITE" id="PS01055">
    <property type="entry name" value="DNA_LIGASE_N1"/>
    <property type="match status" value="1"/>
</dbReference>
<dbReference type="InterPro" id="IPR013839">
    <property type="entry name" value="DNAligase_adenylation"/>
</dbReference>
<feature type="active site" description="N6-AMP-lysine intermediate" evidence="10">
    <location>
        <position position="110"/>
    </location>
</feature>
<dbReference type="Gene3D" id="3.40.50.10190">
    <property type="entry name" value="BRCT domain"/>
    <property type="match status" value="1"/>
</dbReference>
<dbReference type="HAMAP" id="MF_01588">
    <property type="entry name" value="DNA_ligase_A"/>
    <property type="match status" value="1"/>
</dbReference>
<dbReference type="InterPro" id="IPR013840">
    <property type="entry name" value="DNAligase_N"/>
</dbReference>
<evidence type="ECO:0000256" key="8">
    <source>
        <dbReference type="ARBA" id="ARBA00023204"/>
    </source>
</evidence>
<feature type="binding site" evidence="10">
    <location>
        <position position="108"/>
    </location>
    <ligand>
        <name>NAD(+)</name>
        <dbReference type="ChEBI" id="CHEBI:57540"/>
    </ligand>
</feature>
<dbReference type="InterPro" id="IPR004150">
    <property type="entry name" value="NAD_DNA_ligase_OB"/>
</dbReference>
<dbReference type="GO" id="GO:0006260">
    <property type="term" value="P:DNA replication"/>
    <property type="evidence" value="ECO:0007669"/>
    <property type="project" value="UniProtKB-KW"/>
</dbReference>
<dbReference type="InterPro" id="IPR012340">
    <property type="entry name" value="NA-bd_OB-fold"/>
</dbReference>
<keyword evidence="10" id="KW-0464">Manganese</keyword>
<dbReference type="InterPro" id="IPR041663">
    <property type="entry name" value="DisA/LigA_HHH"/>
</dbReference>
<keyword evidence="1 10" id="KW-0436">Ligase</keyword>